<sequence>MAAQTAIRPDTRKLLMTGGVILLVAAIAALLLYTVLGGVTKQGPHNNAGWLALMLVMGAGPTAVLTLVLGLAKLIGDLRGRE</sequence>
<feature type="transmembrane region" description="Helical" evidence="1">
    <location>
        <begin position="48"/>
        <end position="72"/>
    </location>
</feature>
<dbReference type="EMBL" id="FNVA01000008">
    <property type="protein sequence ID" value="SEG66658.1"/>
    <property type="molecule type" value="Genomic_DNA"/>
</dbReference>
<keyword evidence="1" id="KW-0812">Transmembrane</keyword>
<evidence type="ECO:0000256" key="1">
    <source>
        <dbReference type="SAM" id="Phobius"/>
    </source>
</evidence>
<keyword evidence="1" id="KW-1133">Transmembrane helix</keyword>
<feature type="transmembrane region" description="Helical" evidence="1">
    <location>
        <begin position="14"/>
        <end position="36"/>
    </location>
</feature>
<dbReference type="AlphaFoldDB" id="A0A1H6C138"/>
<protein>
    <submittedName>
        <fullName evidence="2">Uncharacterized protein</fullName>
    </submittedName>
</protein>
<dbReference type="Proteomes" id="UP000236728">
    <property type="component" value="Unassembled WGS sequence"/>
</dbReference>
<reference evidence="2 3" key="1">
    <citation type="submission" date="2016-10" db="EMBL/GenBank/DDBJ databases">
        <authorList>
            <person name="de Groot N.N."/>
        </authorList>
    </citation>
    <scope>NUCLEOTIDE SEQUENCE [LARGE SCALE GENOMIC DNA]</scope>
    <source>
        <strain evidence="2 3">DSM 22489</strain>
    </source>
</reference>
<evidence type="ECO:0000313" key="2">
    <source>
        <dbReference type="EMBL" id="SEG66658.1"/>
    </source>
</evidence>
<keyword evidence="3" id="KW-1185">Reference proteome</keyword>
<proteinExistence type="predicted"/>
<gene>
    <name evidence="2" type="ORF">SAMN05421819_4147</name>
</gene>
<organism evidence="2 3">
    <name type="scientific">Bryocella elongata</name>
    <dbReference type="NCBI Taxonomy" id="863522"/>
    <lineage>
        <taxon>Bacteria</taxon>
        <taxon>Pseudomonadati</taxon>
        <taxon>Acidobacteriota</taxon>
        <taxon>Terriglobia</taxon>
        <taxon>Terriglobales</taxon>
        <taxon>Acidobacteriaceae</taxon>
        <taxon>Bryocella</taxon>
    </lineage>
</organism>
<name>A0A1H6C138_9BACT</name>
<keyword evidence="1" id="KW-0472">Membrane</keyword>
<evidence type="ECO:0000313" key="3">
    <source>
        <dbReference type="Proteomes" id="UP000236728"/>
    </source>
</evidence>
<accession>A0A1H6C138</accession>
<dbReference type="RefSeq" id="WP_235011755.1">
    <property type="nucleotide sequence ID" value="NZ_FNVA01000008.1"/>
</dbReference>